<evidence type="ECO:0000256" key="5">
    <source>
        <dbReference type="ARBA" id="ARBA00022840"/>
    </source>
</evidence>
<evidence type="ECO:0000256" key="3">
    <source>
        <dbReference type="ARBA" id="ARBA00022598"/>
    </source>
</evidence>
<evidence type="ECO:0000313" key="10">
    <source>
        <dbReference type="EMBL" id="TYJ99950.1"/>
    </source>
</evidence>
<dbReference type="FunFam" id="1.10.240.10:FF:000007">
    <property type="entry name" value="Tryptophan--tRNA ligase"/>
    <property type="match status" value="1"/>
</dbReference>
<protein>
    <recommendedName>
        <fullName evidence="2">tryptophan--tRNA ligase</fullName>
        <ecNumber evidence="2">6.1.1.2</ecNumber>
    </recommendedName>
    <alternativeName>
        <fullName evidence="8">Tryptophanyl-tRNA synthetase</fullName>
    </alternativeName>
</protein>
<evidence type="ECO:0000256" key="9">
    <source>
        <dbReference type="ARBA" id="ARBA00049929"/>
    </source>
</evidence>
<dbReference type="EC" id="6.1.1.2" evidence="2"/>
<dbReference type="AlphaFoldDB" id="A0A5D3BJF3"/>
<dbReference type="PANTHER" id="PTHR10055">
    <property type="entry name" value="TRYPTOPHANYL-TRNA SYNTHETASE"/>
    <property type="match status" value="1"/>
</dbReference>
<evidence type="ECO:0000256" key="6">
    <source>
        <dbReference type="ARBA" id="ARBA00022917"/>
    </source>
</evidence>
<dbReference type="Gene3D" id="1.10.240.10">
    <property type="entry name" value="Tyrosyl-Transfer RNA Synthetase"/>
    <property type="match status" value="1"/>
</dbReference>
<evidence type="ECO:0000256" key="4">
    <source>
        <dbReference type="ARBA" id="ARBA00022741"/>
    </source>
</evidence>
<dbReference type="GO" id="GO:0005737">
    <property type="term" value="C:cytoplasm"/>
    <property type="evidence" value="ECO:0007669"/>
    <property type="project" value="TreeGrafter"/>
</dbReference>
<accession>A0A5D3BJF3</accession>
<sequence>MLLKLKEAIKLFKWCLGQKLNWEKSALSGVNIPEDILLQTAVRICCKAENLPVISLGLPLGGYPPLSLEKITRNFFWEGNSGSKLNYLVKWNLVSFPLKGGVLGLGGLKIHNSALLAKWGGDIQWMIFPFWRKIICSITAKSPLIGLHWEKLASGQTFGLAPPLSKIFLHYFTELPYFPTVSAADHWDFVTLSCLYCYVRPPIVHKDERKGKKINKYAFSGGQDSIEKHRLYGANLEVDIPIKYLNFFLDDDAELERITKEYGAGRMLTGEVKQRLIQVLTEMVERHRRARAAVTDELAASPIPTQSSCSQPSVSHGLTHAWPHLHVQTSDRPSHIPLIVSTITSRLSVSS</sequence>
<keyword evidence="4" id="KW-0547">Nucleotide-binding</keyword>
<dbReference type="GO" id="GO:0004830">
    <property type="term" value="F:tryptophan-tRNA ligase activity"/>
    <property type="evidence" value="ECO:0007669"/>
    <property type="project" value="UniProtKB-EC"/>
</dbReference>
<dbReference type="EMBL" id="SSTD01017387">
    <property type="protein sequence ID" value="TYJ99950.1"/>
    <property type="molecule type" value="Genomic_DNA"/>
</dbReference>
<organism evidence="10 11">
    <name type="scientific">Cucumis melo var. makuwa</name>
    <name type="common">Oriental melon</name>
    <dbReference type="NCBI Taxonomy" id="1194695"/>
    <lineage>
        <taxon>Eukaryota</taxon>
        <taxon>Viridiplantae</taxon>
        <taxon>Streptophyta</taxon>
        <taxon>Embryophyta</taxon>
        <taxon>Tracheophyta</taxon>
        <taxon>Spermatophyta</taxon>
        <taxon>Magnoliopsida</taxon>
        <taxon>eudicotyledons</taxon>
        <taxon>Gunneridae</taxon>
        <taxon>Pentapetalae</taxon>
        <taxon>rosids</taxon>
        <taxon>fabids</taxon>
        <taxon>Cucurbitales</taxon>
        <taxon>Cucurbitaceae</taxon>
        <taxon>Benincaseae</taxon>
        <taxon>Cucumis</taxon>
    </lineage>
</organism>
<evidence type="ECO:0000256" key="2">
    <source>
        <dbReference type="ARBA" id="ARBA00013161"/>
    </source>
</evidence>
<name>A0A5D3BJF3_CUCMM</name>
<keyword evidence="7" id="KW-0030">Aminoacyl-tRNA synthetase</keyword>
<dbReference type="Proteomes" id="UP000321947">
    <property type="component" value="Unassembled WGS sequence"/>
</dbReference>
<reference evidence="10 11" key="1">
    <citation type="submission" date="2019-08" db="EMBL/GenBank/DDBJ databases">
        <title>Draft genome sequences of two oriental melons (Cucumis melo L. var makuwa).</title>
        <authorList>
            <person name="Kwon S.-Y."/>
        </authorList>
    </citation>
    <scope>NUCLEOTIDE SEQUENCE [LARGE SCALE GENOMIC DNA]</scope>
    <source>
        <strain evidence="11">cv. Chang Bougi</strain>
        <tissue evidence="10">Leaf</tissue>
    </source>
</reference>
<evidence type="ECO:0000313" key="11">
    <source>
        <dbReference type="Proteomes" id="UP000321947"/>
    </source>
</evidence>
<proteinExistence type="inferred from homology"/>
<dbReference type="PANTHER" id="PTHR10055:SF1">
    <property type="entry name" value="TRYPTOPHAN--TRNA LIGASE, CYTOPLASMIC"/>
    <property type="match status" value="1"/>
</dbReference>
<keyword evidence="3 10" id="KW-0436">Ligase</keyword>
<dbReference type="GO" id="GO:0006436">
    <property type="term" value="P:tryptophanyl-tRNA aminoacylation"/>
    <property type="evidence" value="ECO:0007669"/>
    <property type="project" value="TreeGrafter"/>
</dbReference>
<evidence type="ECO:0000256" key="8">
    <source>
        <dbReference type="ARBA" id="ARBA00030268"/>
    </source>
</evidence>
<keyword evidence="5" id="KW-0067">ATP-binding</keyword>
<comment type="similarity">
    <text evidence="1">Belongs to the class-I aminoacyl-tRNA synthetase family.</text>
</comment>
<keyword evidence="6" id="KW-0648">Protein biosynthesis</keyword>
<dbReference type="SUPFAM" id="SSF52374">
    <property type="entry name" value="Nucleotidylyl transferase"/>
    <property type="match status" value="1"/>
</dbReference>
<evidence type="ECO:0000256" key="7">
    <source>
        <dbReference type="ARBA" id="ARBA00023146"/>
    </source>
</evidence>
<comment type="catalytic activity">
    <reaction evidence="9">
        <text>tRNA(Trp) + L-tryptophan + ATP = L-tryptophyl-tRNA(Trp) + AMP + diphosphate + H(+)</text>
        <dbReference type="Rhea" id="RHEA:24080"/>
        <dbReference type="Rhea" id="RHEA-COMP:9671"/>
        <dbReference type="Rhea" id="RHEA-COMP:9705"/>
        <dbReference type="ChEBI" id="CHEBI:15378"/>
        <dbReference type="ChEBI" id="CHEBI:30616"/>
        <dbReference type="ChEBI" id="CHEBI:33019"/>
        <dbReference type="ChEBI" id="CHEBI:57912"/>
        <dbReference type="ChEBI" id="CHEBI:78442"/>
        <dbReference type="ChEBI" id="CHEBI:78535"/>
        <dbReference type="ChEBI" id="CHEBI:456215"/>
        <dbReference type="EC" id="6.1.1.2"/>
    </reaction>
</comment>
<comment type="caution">
    <text evidence="10">The sequence shown here is derived from an EMBL/GenBank/DDBJ whole genome shotgun (WGS) entry which is preliminary data.</text>
</comment>
<gene>
    <name evidence="10" type="ORF">E5676_scaffold701G00850</name>
</gene>
<evidence type="ECO:0000256" key="1">
    <source>
        <dbReference type="ARBA" id="ARBA00005594"/>
    </source>
</evidence>
<dbReference type="GO" id="GO:0005524">
    <property type="term" value="F:ATP binding"/>
    <property type="evidence" value="ECO:0007669"/>
    <property type="project" value="UniProtKB-KW"/>
</dbReference>